<dbReference type="RefSeq" id="WP_148730814.1">
    <property type="nucleotide sequence ID" value="NZ_VKLW01000032.1"/>
</dbReference>
<reference evidence="2 3" key="1">
    <citation type="submission" date="2019-07" db="EMBL/GenBank/DDBJ databases">
        <title>Draft Genome Sequences of Bacteroides pyogenes Strains Isolated from the Uterus Holstein Dairy Cows with Metritis.</title>
        <authorList>
            <person name="Cunha F."/>
            <person name="Galvao K.N."/>
            <person name="Jeon S.J."/>
            <person name="Jeong K.C."/>
        </authorList>
    </citation>
    <scope>NUCLEOTIDE SEQUENCE [LARGE SCALE GENOMIC DNA]</scope>
    <source>
        <strain evidence="2 3">KG-31</strain>
    </source>
</reference>
<dbReference type="Proteomes" id="UP000324383">
    <property type="component" value="Unassembled WGS sequence"/>
</dbReference>
<name>A0A5D3FC93_9BACE</name>
<comment type="caution">
    <text evidence="2">The sequence shown here is derived from an EMBL/GenBank/DDBJ whole genome shotgun (WGS) entry which is preliminary data.</text>
</comment>
<protein>
    <submittedName>
        <fullName evidence="2">Uncharacterized protein</fullName>
    </submittedName>
</protein>
<gene>
    <name evidence="2" type="ORF">FNJ60_12510</name>
</gene>
<organism evidence="2 3">
    <name type="scientific">Bacteroides pyogenes</name>
    <dbReference type="NCBI Taxonomy" id="310300"/>
    <lineage>
        <taxon>Bacteria</taxon>
        <taxon>Pseudomonadati</taxon>
        <taxon>Bacteroidota</taxon>
        <taxon>Bacteroidia</taxon>
        <taxon>Bacteroidales</taxon>
        <taxon>Bacteroidaceae</taxon>
        <taxon>Bacteroides</taxon>
    </lineage>
</organism>
<feature type="region of interest" description="Disordered" evidence="1">
    <location>
        <begin position="139"/>
        <end position="167"/>
    </location>
</feature>
<dbReference type="EMBL" id="VKLW01000032">
    <property type="protein sequence ID" value="TYK32347.1"/>
    <property type="molecule type" value="Genomic_DNA"/>
</dbReference>
<evidence type="ECO:0000313" key="2">
    <source>
        <dbReference type="EMBL" id="TYK32347.1"/>
    </source>
</evidence>
<accession>A0A5D3FC93</accession>
<feature type="compositionally biased region" description="Polar residues" evidence="1">
    <location>
        <begin position="142"/>
        <end position="167"/>
    </location>
</feature>
<dbReference type="Gene3D" id="3.90.70.10">
    <property type="entry name" value="Cysteine proteinases"/>
    <property type="match status" value="1"/>
</dbReference>
<dbReference type="AlphaFoldDB" id="A0A5D3FC93"/>
<keyword evidence="3" id="KW-1185">Reference proteome</keyword>
<sequence>MQRKKVTRATLAELAQRKEIITFEMQKTFVGCGDGTYGDPFTFDEFQRFGGGSNIYYYNESGELCCNLPEITVTGGTNTSYDGGTSSNGNIGGYQGGSYSGGTNTVTYSTLTPEQFKGYQKNDSDGCLRRCDEMLREAGVSRSGQQIKMTNQTGDGRAGSATSQSQSGIDAINSSLANGKPIVVCVDYRNGTSSGDQQGDHFIVITGSTTITNSDGSSTTTYNFYDPATGNQNYGTSSNNTLTVNDGKLTGSFEKTNGRTNNYTVTSVRTNK</sequence>
<proteinExistence type="predicted"/>
<evidence type="ECO:0000313" key="3">
    <source>
        <dbReference type="Proteomes" id="UP000324383"/>
    </source>
</evidence>
<evidence type="ECO:0000256" key="1">
    <source>
        <dbReference type="SAM" id="MobiDB-lite"/>
    </source>
</evidence>